<organism evidence="2 3">
    <name type="scientific">Punica granatum</name>
    <name type="common">Pomegranate</name>
    <dbReference type="NCBI Taxonomy" id="22663"/>
    <lineage>
        <taxon>Eukaryota</taxon>
        <taxon>Viridiplantae</taxon>
        <taxon>Streptophyta</taxon>
        <taxon>Embryophyta</taxon>
        <taxon>Tracheophyta</taxon>
        <taxon>Spermatophyta</taxon>
        <taxon>Magnoliopsida</taxon>
        <taxon>eudicotyledons</taxon>
        <taxon>Gunneridae</taxon>
        <taxon>Pentapetalae</taxon>
        <taxon>rosids</taxon>
        <taxon>malvids</taxon>
        <taxon>Myrtales</taxon>
        <taxon>Lythraceae</taxon>
        <taxon>Punica</taxon>
    </lineage>
</organism>
<feature type="compositionally biased region" description="Acidic residues" evidence="1">
    <location>
        <begin position="168"/>
        <end position="185"/>
    </location>
</feature>
<proteinExistence type="predicted"/>
<dbReference type="EMBL" id="PGOL01000785">
    <property type="protein sequence ID" value="PKI64951.1"/>
    <property type="molecule type" value="Genomic_DNA"/>
</dbReference>
<gene>
    <name evidence="2" type="ORF">CRG98_014645</name>
</gene>
<dbReference type="AlphaFoldDB" id="A0A2I0K8T9"/>
<evidence type="ECO:0000313" key="2">
    <source>
        <dbReference type="EMBL" id="PKI64951.1"/>
    </source>
</evidence>
<dbReference type="Proteomes" id="UP000233551">
    <property type="component" value="Unassembled WGS sequence"/>
</dbReference>
<evidence type="ECO:0000313" key="3">
    <source>
        <dbReference type="Proteomes" id="UP000233551"/>
    </source>
</evidence>
<comment type="caution">
    <text evidence="2">The sequence shown here is derived from an EMBL/GenBank/DDBJ whole genome shotgun (WGS) entry which is preliminary data.</text>
</comment>
<keyword evidence="3" id="KW-1185">Reference proteome</keyword>
<evidence type="ECO:0000256" key="1">
    <source>
        <dbReference type="SAM" id="MobiDB-lite"/>
    </source>
</evidence>
<feature type="region of interest" description="Disordered" evidence="1">
    <location>
        <begin position="153"/>
        <end position="185"/>
    </location>
</feature>
<accession>A0A2I0K8T9</accession>
<name>A0A2I0K8T9_PUNGR</name>
<reference evidence="2 3" key="1">
    <citation type="submission" date="2017-11" db="EMBL/GenBank/DDBJ databases">
        <title>De-novo sequencing of pomegranate (Punica granatum L.) genome.</title>
        <authorList>
            <person name="Akparov Z."/>
            <person name="Amiraslanov A."/>
            <person name="Hajiyeva S."/>
            <person name="Abbasov M."/>
            <person name="Kaur K."/>
            <person name="Hamwieh A."/>
            <person name="Solovyev V."/>
            <person name="Salamov A."/>
            <person name="Braich B."/>
            <person name="Kosarev P."/>
            <person name="Mahmoud A."/>
            <person name="Hajiyev E."/>
            <person name="Babayeva S."/>
            <person name="Izzatullayeva V."/>
            <person name="Mammadov A."/>
            <person name="Mammadov A."/>
            <person name="Sharifova S."/>
            <person name="Ojaghi J."/>
            <person name="Eynullazada K."/>
            <person name="Bayramov B."/>
            <person name="Abdulazimova A."/>
            <person name="Shahmuradov I."/>
        </authorList>
    </citation>
    <scope>NUCLEOTIDE SEQUENCE [LARGE SCALE GENOMIC DNA]</scope>
    <source>
        <strain evidence="3">cv. AG2017</strain>
        <tissue evidence="2">Leaf</tissue>
    </source>
</reference>
<protein>
    <submittedName>
        <fullName evidence="2">Uncharacterized protein</fullName>
    </submittedName>
</protein>
<sequence>MRKLEYSWSRFTQGIDHHGSMNCNDKIVNRFLNAQAYSSFGFLAQLNQFTDFTVSKRASQVQPVNKQNGKPSKLEYRKGARDVGPHAYLVPLDPSNLPVLDLRVVKWQLVTPFHLRPSRVPRKVDTPKPRRIGFAHACPEKIKFGCAQLQPVPVPRARRPHRLPSVDTFDEEAYDEEEEVASDAT</sequence>